<feature type="compositionally biased region" description="Basic and acidic residues" evidence="1">
    <location>
        <begin position="8"/>
        <end position="18"/>
    </location>
</feature>
<name>A0A9I9EC62_CUCME</name>
<feature type="compositionally biased region" description="Basic and acidic residues" evidence="1">
    <location>
        <begin position="29"/>
        <end position="50"/>
    </location>
</feature>
<evidence type="ECO:0000313" key="2">
    <source>
        <dbReference type="EnsemblPlants" id="MELO3C031708.2.1"/>
    </source>
</evidence>
<organism evidence="2">
    <name type="scientific">Cucumis melo</name>
    <name type="common">Muskmelon</name>
    <dbReference type="NCBI Taxonomy" id="3656"/>
    <lineage>
        <taxon>Eukaryota</taxon>
        <taxon>Viridiplantae</taxon>
        <taxon>Streptophyta</taxon>
        <taxon>Embryophyta</taxon>
        <taxon>Tracheophyta</taxon>
        <taxon>Spermatophyta</taxon>
        <taxon>Magnoliopsida</taxon>
        <taxon>eudicotyledons</taxon>
        <taxon>Gunneridae</taxon>
        <taxon>Pentapetalae</taxon>
        <taxon>rosids</taxon>
        <taxon>fabids</taxon>
        <taxon>Cucurbitales</taxon>
        <taxon>Cucurbitaceae</taxon>
        <taxon>Benincaseae</taxon>
        <taxon>Cucumis</taxon>
    </lineage>
</organism>
<protein>
    <submittedName>
        <fullName evidence="2">Uncharacterized protein</fullName>
    </submittedName>
</protein>
<dbReference type="EnsemblPlants" id="MELO3C031708.2.1">
    <property type="protein sequence ID" value="MELO3C031708.2.1"/>
    <property type="gene ID" value="MELO3C031708.2"/>
</dbReference>
<dbReference type="AlphaFoldDB" id="A0A9I9EC62"/>
<sequence length="106" mass="12808">NRGKIQRLKKEQKCETKQLTDTLGGANRLKKEGRANGGKVTEEKSMEEKCRKRKRRWKNGRESYGRKATVEMRRKAFKKRKNKYAGKFYRKFYRRWFIFLGGKLEN</sequence>
<feature type="region of interest" description="Disordered" evidence="1">
    <location>
        <begin position="1"/>
        <end position="62"/>
    </location>
</feature>
<reference evidence="2" key="1">
    <citation type="submission" date="2023-03" db="UniProtKB">
        <authorList>
            <consortium name="EnsemblPlants"/>
        </authorList>
    </citation>
    <scope>IDENTIFICATION</scope>
</reference>
<evidence type="ECO:0000256" key="1">
    <source>
        <dbReference type="SAM" id="MobiDB-lite"/>
    </source>
</evidence>
<dbReference type="Gramene" id="MELO3C031708.2.1">
    <property type="protein sequence ID" value="MELO3C031708.2.1"/>
    <property type="gene ID" value="MELO3C031708.2"/>
</dbReference>
<proteinExistence type="predicted"/>
<accession>A0A9I9EC62</accession>